<reference evidence="2" key="1">
    <citation type="journal article" date="2023" name="Mol. Biol. Evol.">
        <title>Third-Generation Sequencing Reveals the Adaptive Role of the Epigenome in Three Deep-Sea Polychaetes.</title>
        <authorList>
            <person name="Perez M."/>
            <person name="Aroh O."/>
            <person name="Sun Y."/>
            <person name="Lan Y."/>
            <person name="Juniper S.K."/>
            <person name="Young C.R."/>
            <person name="Angers B."/>
            <person name="Qian P.Y."/>
        </authorList>
    </citation>
    <scope>NUCLEOTIDE SEQUENCE</scope>
    <source>
        <strain evidence="2">P08H-3</strain>
    </source>
</reference>
<dbReference type="InterPro" id="IPR000033">
    <property type="entry name" value="LDLR_classB_rpt"/>
</dbReference>
<keyword evidence="3" id="KW-1185">Reference proteome</keyword>
<evidence type="ECO:0000313" key="2">
    <source>
        <dbReference type="EMBL" id="KAK2156707.1"/>
    </source>
</evidence>
<dbReference type="Gene3D" id="2.120.10.30">
    <property type="entry name" value="TolB, C-terminal domain"/>
    <property type="match status" value="2"/>
</dbReference>
<proteinExistence type="predicted"/>
<dbReference type="InterPro" id="IPR050778">
    <property type="entry name" value="Cueball_EGF_LRP_Nidogen"/>
</dbReference>
<gene>
    <name evidence="2" type="ORF">LSH36_207g07038</name>
</gene>
<dbReference type="SUPFAM" id="SSF57196">
    <property type="entry name" value="EGF/Laminin"/>
    <property type="match status" value="1"/>
</dbReference>
<dbReference type="SMART" id="SM00135">
    <property type="entry name" value="LY"/>
    <property type="match status" value="5"/>
</dbReference>
<dbReference type="GO" id="GO:0042813">
    <property type="term" value="F:Wnt receptor activity"/>
    <property type="evidence" value="ECO:0007669"/>
    <property type="project" value="TreeGrafter"/>
</dbReference>
<dbReference type="Proteomes" id="UP001208570">
    <property type="component" value="Unassembled WGS sequence"/>
</dbReference>
<evidence type="ECO:0000313" key="3">
    <source>
        <dbReference type="Proteomes" id="UP001208570"/>
    </source>
</evidence>
<dbReference type="GO" id="GO:0060070">
    <property type="term" value="P:canonical Wnt signaling pathway"/>
    <property type="evidence" value="ECO:0007669"/>
    <property type="project" value="TreeGrafter"/>
</dbReference>
<dbReference type="SUPFAM" id="SSF63825">
    <property type="entry name" value="YWTD domain"/>
    <property type="match status" value="2"/>
</dbReference>
<accession>A0AAD9JPT1</accession>
<feature type="repeat" description="LDL-receptor class B" evidence="1">
    <location>
        <begin position="426"/>
        <end position="467"/>
    </location>
</feature>
<dbReference type="PROSITE" id="PS51120">
    <property type="entry name" value="LDLRB"/>
    <property type="match status" value="1"/>
</dbReference>
<comment type="caution">
    <text evidence="2">The sequence shown here is derived from an EMBL/GenBank/DDBJ whole genome shotgun (WGS) entry which is preliminary data.</text>
</comment>
<dbReference type="GO" id="GO:0017147">
    <property type="term" value="F:Wnt-protein binding"/>
    <property type="evidence" value="ECO:0007669"/>
    <property type="project" value="TreeGrafter"/>
</dbReference>
<dbReference type="EMBL" id="JAODUP010000207">
    <property type="protein sequence ID" value="KAK2156707.1"/>
    <property type="molecule type" value="Genomic_DNA"/>
</dbReference>
<evidence type="ECO:0000256" key="1">
    <source>
        <dbReference type="PROSITE-ProRule" id="PRU00461"/>
    </source>
</evidence>
<protein>
    <submittedName>
        <fullName evidence="2">Uncharacterized protein</fullName>
    </submittedName>
</protein>
<sequence>MGEETLLWTQTSSVWSSIHGVHGDLRQYATTQNTIQSYSRVRSKSSKNANRIGLTYDPVQDLVCWSDDSLRAVYCQPRSDMLNLTSSSLRTLLSGIIDVRDIAVDWQTGNIYLANGRSIVVTPSRGHYQDIYKHLIWEGLRKVSGIAVDPNNNKLCWTDTERGRVECSTLLGAGRKQLIDQGHPVGITVVPDTTTIYWVDNLSKTVKGCSYECNNILTYTEITSQITPPRERSLYGIAVSSEMAFVTDTDELAVNVYTVDNRNQRFMRQSKKEIDAIPHQITVISPTSHQPNHDCISKKCQHMCLNDGNNKGICSCMTGFWLKTDSLTCEERDLRFIYTTGSQVVSYVVTINKTDPSTLLVKQTKLSDGGSDVKPLGWHFSNNMLYFGDINKRIMYSGYLTSSTNNFGEHTVNADVQGISVDWLSDNVYWTDKTLGRIMMSYISGRYHKLLISDAGKPTGLAVDSLNRDDLEDGFNGIISKFNKYKH</sequence>
<dbReference type="InterPro" id="IPR011042">
    <property type="entry name" value="6-blade_b-propeller_TolB-like"/>
</dbReference>
<organism evidence="2 3">
    <name type="scientific">Paralvinella palmiformis</name>
    <dbReference type="NCBI Taxonomy" id="53620"/>
    <lineage>
        <taxon>Eukaryota</taxon>
        <taxon>Metazoa</taxon>
        <taxon>Spiralia</taxon>
        <taxon>Lophotrochozoa</taxon>
        <taxon>Annelida</taxon>
        <taxon>Polychaeta</taxon>
        <taxon>Sedentaria</taxon>
        <taxon>Canalipalpata</taxon>
        <taxon>Terebellida</taxon>
        <taxon>Terebelliformia</taxon>
        <taxon>Alvinellidae</taxon>
        <taxon>Paralvinella</taxon>
    </lineage>
</organism>
<dbReference type="PANTHER" id="PTHR46513:SF13">
    <property type="entry name" value="EGF-LIKE DOMAIN-CONTAINING PROTEIN"/>
    <property type="match status" value="1"/>
</dbReference>
<name>A0AAD9JPT1_9ANNE</name>
<dbReference type="AlphaFoldDB" id="A0AAD9JPT1"/>
<dbReference type="PANTHER" id="PTHR46513">
    <property type="entry name" value="VITELLOGENIN RECEPTOR-LIKE PROTEIN-RELATED-RELATED"/>
    <property type="match status" value="1"/>
</dbReference>
<dbReference type="GO" id="GO:0005886">
    <property type="term" value="C:plasma membrane"/>
    <property type="evidence" value="ECO:0007669"/>
    <property type="project" value="TreeGrafter"/>
</dbReference>